<evidence type="ECO:0000256" key="4">
    <source>
        <dbReference type="ARBA" id="ARBA00022970"/>
    </source>
</evidence>
<keyword evidence="3 5" id="KW-0732">Signal</keyword>
<evidence type="ECO:0000259" key="6">
    <source>
        <dbReference type="Pfam" id="PF13458"/>
    </source>
</evidence>
<dbReference type="PROSITE" id="PS51257">
    <property type="entry name" value="PROKAR_LIPOPROTEIN"/>
    <property type="match status" value="1"/>
</dbReference>
<dbReference type="SUPFAM" id="SSF53822">
    <property type="entry name" value="Periplasmic binding protein-like I"/>
    <property type="match status" value="1"/>
</dbReference>
<evidence type="ECO:0000313" key="7">
    <source>
        <dbReference type="EMBL" id="SHI02320.1"/>
    </source>
</evidence>
<accession>A0A1M5XR97</accession>
<feature type="domain" description="Leucine-binding protein" evidence="6">
    <location>
        <begin position="37"/>
        <end position="374"/>
    </location>
</feature>
<name>A0A1M5XR97_9CLOT</name>
<feature type="chain" id="PRO_5038973253" evidence="5">
    <location>
        <begin position="24"/>
        <end position="386"/>
    </location>
</feature>
<dbReference type="InterPro" id="IPR028082">
    <property type="entry name" value="Peripla_BP_I"/>
</dbReference>
<dbReference type="InterPro" id="IPR051010">
    <property type="entry name" value="BCAA_transport"/>
</dbReference>
<feature type="signal peptide" evidence="5">
    <location>
        <begin position="1"/>
        <end position="23"/>
    </location>
</feature>
<evidence type="ECO:0000256" key="1">
    <source>
        <dbReference type="ARBA" id="ARBA00010062"/>
    </source>
</evidence>
<evidence type="ECO:0000256" key="2">
    <source>
        <dbReference type="ARBA" id="ARBA00022448"/>
    </source>
</evidence>
<dbReference type="CDD" id="cd06347">
    <property type="entry name" value="PBP1_ABC_LivK_ligand_binding-like"/>
    <property type="match status" value="1"/>
</dbReference>
<dbReference type="GO" id="GO:0006865">
    <property type="term" value="P:amino acid transport"/>
    <property type="evidence" value="ECO:0007669"/>
    <property type="project" value="UniProtKB-KW"/>
</dbReference>
<sequence length="386" mass="41070">MNKRKILSIFVSTALLVSILTGCGNKNVETVATSDETITLGAVLSLTGDLASIGQTAKNGIELAVEEVNTAGGVLGKQIKVVYEDDENKPAMSSSAIQKLINNNQVIGVIGPLTSPCSIAAGPVATENKIPMISPYATNAKVTSAGGEYVFRACFIDPFQGVVISKFAIDELEAKTAAVFYNITNDYAKGLAEVFIDEFAKAGGEIVGVETFNEGDQDFNAQLTNIKAMDADVLFLPNMYNNVGLIAKQAKSLGIDSILLGGDGWDSPDLFAIGGSDIDGGYFSTHFSPDDKKEIVSTYVETYKSKYGAIPDVCSTLSYDATKIMIKAIEEAGSTDTEKIKDAIQSLQISAVTGDITYDENRNPVKSAVIMKTVDGKQEFLKTIEP</sequence>
<evidence type="ECO:0000256" key="5">
    <source>
        <dbReference type="SAM" id="SignalP"/>
    </source>
</evidence>
<dbReference type="Pfam" id="PF13458">
    <property type="entry name" value="Peripla_BP_6"/>
    <property type="match status" value="1"/>
</dbReference>
<organism evidence="7 8">
    <name type="scientific">Clostridium grantii DSM 8605</name>
    <dbReference type="NCBI Taxonomy" id="1121316"/>
    <lineage>
        <taxon>Bacteria</taxon>
        <taxon>Bacillati</taxon>
        <taxon>Bacillota</taxon>
        <taxon>Clostridia</taxon>
        <taxon>Eubacteriales</taxon>
        <taxon>Clostridiaceae</taxon>
        <taxon>Clostridium</taxon>
    </lineage>
</organism>
<proteinExistence type="inferred from homology"/>
<keyword evidence="2" id="KW-0813">Transport</keyword>
<dbReference type="OrthoDB" id="9783240at2"/>
<comment type="similarity">
    <text evidence="1">Belongs to the leucine-binding protein family.</text>
</comment>
<evidence type="ECO:0000313" key="8">
    <source>
        <dbReference type="Proteomes" id="UP000184447"/>
    </source>
</evidence>
<dbReference type="Proteomes" id="UP000184447">
    <property type="component" value="Unassembled WGS sequence"/>
</dbReference>
<dbReference type="STRING" id="1121316.SAMN02745207_03876"/>
<dbReference type="EMBL" id="FQXM01000034">
    <property type="protein sequence ID" value="SHI02320.1"/>
    <property type="molecule type" value="Genomic_DNA"/>
</dbReference>
<dbReference type="PRINTS" id="PR00337">
    <property type="entry name" value="LEUILEVALBP"/>
</dbReference>
<evidence type="ECO:0000256" key="3">
    <source>
        <dbReference type="ARBA" id="ARBA00022729"/>
    </source>
</evidence>
<dbReference type="PANTHER" id="PTHR30483">
    <property type="entry name" value="LEUCINE-SPECIFIC-BINDING PROTEIN"/>
    <property type="match status" value="1"/>
</dbReference>
<keyword evidence="8" id="KW-1185">Reference proteome</keyword>
<dbReference type="Gene3D" id="3.40.50.2300">
    <property type="match status" value="2"/>
</dbReference>
<reference evidence="7 8" key="1">
    <citation type="submission" date="2016-11" db="EMBL/GenBank/DDBJ databases">
        <authorList>
            <person name="Jaros S."/>
            <person name="Januszkiewicz K."/>
            <person name="Wedrychowicz H."/>
        </authorList>
    </citation>
    <scope>NUCLEOTIDE SEQUENCE [LARGE SCALE GENOMIC DNA]</scope>
    <source>
        <strain evidence="7 8">DSM 8605</strain>
    </source>
</reference>
<dbReference type="InterPro" id="IPR000709">
    <property type="entry name" value="Leu_Ile_Val-bd"/>
</dbReference>
<dbReference type="RefSeq" id="WP_073340703.1">
    <property type="nucleotide sequence ID" value="NZ_FQXM01000034.1"/>
</dbReference>
<protein>
    <submittedName>
        <fullName evidence="7">Branched-chain amino acid transport system substrate-binding protein</fullName>
    </submittedName>
</protein>
<dbReference type="AlphaFoldDB" id="A0A1M5XR97"/>
<keyword evidence="4" id="KW-0029">Amino-acid transport</keyword>
<gene>
    <name evidence="7" type="ORF">SAMN02745207_03876</name>
</gene>
<dbReference type="PANTHER" id="PTHR30483:SF6">
    <property type="entry name" value="PERIPLASMIC BINDING PROTEIN OF ABC TRANSPORTER FOR NATURAL AMINO ACIDS"/>
    <property type="match status" value="1"/>
</dbReference>
<dbReference type="InterPro" id="IPR028081">
    <property type="entry name" value="Leu-bd"/>
</dbReference>